<evidence type="ECO:0000256" key="5">
    <source>
        <dbReference type="ARBA" id="ARBA00023136"/>
    </source>
</evidence>
<dbReference type="PROSITE" id="PS50850">
    <property type="entry name" value="MFS"/>
    <property type="match status" value="1"/>
</dbReference>
<dbReference type="Proteomes" id="UP001627154">
    <property type="component" value="Unassembled WGS sequence"/>
</dbReference>
<feature type="transmembrane region" description="Helical" evidence="6">
    <location>
        <begin position="85"/>
        <end position="106"/>
    </location>
</feature>
<reference evidence="8 9" key="1">
    <citation type="journal article" date="2024" name="bioRxiv">
        <title>A reference genome for Trichogramma kaykai: A tiny desert-dwelling parasitoid wasp with competing sex-ratio distorters.</title>
        <authorList>
            <person name="Culotta J."/>
            <person name="Lindsey A.R."/>
        </authorList>
    </citation>
    <scope>NUCLEOTIDE SEQUENCE [LARGE SCALE GENOMIC DNA]</scope>
    <source>
        <strain evidence="8 9">KSX58</strain>
    </source>
</reference>
<keyword evidence="4 6" id="KW-1133">Transmembrane helix</keyword>
<dbReference type="Pfam" id="PF12832">
    <property type="entry name" value="MFS_1_like"/>
    <property type="match status" value="1"/>
</dbReference>
<feature type="transmembrane region" description="Helical" evidence="6">
    <location>
        <begin position="364"/>
        <end position="385"/>
    </location>
</feature>
<dbReference type="InterPro" id="IPR051717">
    <property type="entry name" value="MFS_MFSD6"/>
</dbReference>
<proteinExistence type="inferred from homology"/>
<evidence type="ECO:0000256" key="4">
    <source>
        <dbReference type="ARBA" id="ARBA00022989"/>
    </source>
</evidence>
<evidence type="ECO:0000256" key="1">
    <source>
        <dbReference type="ARBA" id="ARBA00004141"/>
    </source>
</evidence>
<organism evidence="8 9">
    <name type="scientific">Trichogramma kaykai</name>
    <dbReference type="NCBI Taxonomy" id="54128"/>
    <lineage>
        <taxon>Eukaryota</taxon>
        <taxon>Metazoa</taxon>
        <taxon>Ecdysozoa</taxon>
        <taxon>Arthropoda</taxon>
        <taxon>Hexapoda</taxon>
        <taxon>Insecta</taxon>
        <taxon>Pterygota</taxon>
        <taxon>Neoptera</taxon>
        <taxon>Endopterygota</taxon>
        <taxon>Hymenoptera</taxon>
        <taxon>Apocrita</taxon>
        <taxon>Proctotrupomorpha</taxon>
        <taxon>Chalcidoidea</taxon>
        <taxon>Trichogrammatidae</taxon>
        <taxon>Trichogramma</taxon>
    </lineage>
</organism>
<feature type="transmembrane region" description="Helical" evidence="6">
    <location>
        <begin position="536"/>
        <end position="555"/>
    </location>
</feature>
<evidence type="ECO:0000256" key="6">
    <source>
        <dbReference type="SAM" id="Phobius"/>
    </source>
</evidence>
<feature type="transmembrane region" description="Helical" evidence="6">
    <location>
        <begin position="471"/>
        <end position="493"/>
    </location>
</feature>
<name>A0ABD2XGY3_9HYME</name>
<keyword evidence="9" id="KW-1185">Reference proteome</keyword>
<feature type="transmembrane region" description="Helical" evidence="6">
    <location>
        <begin position="629"/>
        <end position="649"/>
    </location>
</feature>
<dbReference type="AlphaFoldDB" id="A0ABD2XGY3"/>
<keyword evidence="3 6" id="KW-0812">Transmembrane</keyword>
<feature type="transmembrane region" description="Helical" evidence="6">
    <location>
        <begin position="397"/>
        <end position="414"/>
    </location>
</feature>
<dbReference type="InterPro" id="IPR036259">
    <property type="entry name" value="MFS_trans_sf"/>
</dbReference>
<evidence type="ECO:0000313" key="9">
    <source>
        <dbReference type="Proteomes" id="UP001627154"/>
    </source>
</evidence>
<dbReference type="EMBL" id="JBJJXI010000023">
    <property type="protein sequence ID" value="KAL3404618.1"/>
    <property type="molecule type" value="Genomic_DNA"/>
</dbReference>
<feature type="transmembrane region" description="Helical" evidence="6">
    <location>
        <begin position="561"/>
        <end position="585"/>
    </location>
</feature>
<dbReference type="GO" id="GO:0016020">
    <property type="term" value="C:membrane"/>
    <property type="evidence" value="ECO:0007669"/>
    <property type="project" value="UniProtKB-SubCell"/>
</dbReference>
<accession>A0ABD2XGY3</accession>
<feature type="transmembrane region" description="Helical" evidence="6">
    <location>
        <begin position="505"/>
        <end position="524"/>
    </location>
</feature>
<feature type="transmembrane region" description="Helical" evidence="6">
    <location>
        <begin position="426"/>
        <end position="447"/>
    </location>
</feature>
<protein>
    <recommendedName>
        <fullName evidence="7">Major facilitator superfamily (MFS) profile domain-containing protein</fullName>
    </recommendedName>
</protein>
<feature type="transmembrane region" description="Helical" evidence="6">
    <location>
        <begin position="21"/>
        <end position="41"/>
    </location>
</feature>
<keyword evidence="5 6" id="KW-0472">Membrane</keyword>
<evidence type="ECO:0000256" key="2">
    <source>
        <dbReference type="ARBA" id="ARBA00005241"/>
    </source>
</evidence>
<dbReference type="SUPFAM" id="SSF103473">
    <property type="entry name" value="MFS general substrate transporter"/>
    <property type="match status" value="1"/>
</dbReference>
<dbReference type="PANTHER" id="PTHR16172">
    <property type="entry name" value="MAJOR FACILITATOR SUPERFAMILY DOMAIN-CONTAINING PROTEIN 6-LIKE"/>
    <property type="match status" value="1"/>
</dbReference>
<comment type="subcellular location">
    <subcellularLocation>
        <location evidence="1">Membrane</location>
        <topology evidence="1">Multi-pass membrane protein</topology>
    </subcellularLocation>
</comment>
<evidence type="ECO:0000259" key="7">
    <source>
        <dbReference type="PROSITE" id="PS50850"/>
    </source>
</evidence>
<gene>
    <name evidence="8" type="ORF">TKK_002681</name>
</gene>
<evidence type="ECO:0000313" key="8">
    <source>
        <dbReference type="EMBL" id="KAL3404618.1"/>
    </source>
</evidence>
<evidence type="ECO:0000256" key="3">
    <source>
        <dbReference type="ARBA" id="ARBA00022692"/>
    </source>
</evidence>
<feature type="domain" description="Major facilitator superfamily (MFS) profile" evidence="7">
    <location>
        <begin position="470"/>
        <end position="715"/>
    </location>
</feature>
<dbReference type="InterPro" id="IPR024989">
    <property type="entry name" value="MFS_assoc_dom"/>
</dbReference>
<dbReference type="Gene3D" id="1.20.1250.20">
    <property type="entry name" value="MFS general substrate transporter like domains"/>
    <property type="match status" value="3"/>
</dbReference>
<dbReference type="PANTHER" id="PTHR16172:SF35">
    <property type="entry name" value="MAJOR FACILITATOR SUPERFAMILY (MFS) PROFILE DOMAIN-CONTAINING PROTEIN"/>
    <property type="match status" value="1"/>
</dbReference>
<feature type="transmembrane region" description="Helical" evidence="6">
    <location>
        <begin position="61"/>
        <end position="78"/>
    </location>
</feature>
<sequence length="715" mass="79196">MLLMKSTIGRIGDDLRQKKLIPLKLLFFFNSASMTIFYPYMTLHMRELGINLEEIAVMNGLTPLSTIILPPIAGLIADRIGNFKILLSSISALAGAASLLLLLVPVGRVTMQHPDRVVLNVNCTHELILGMNQVQSCDSKRDVRSNFTLQSCGYSCPMYHYNDSEIQAASMSSNYVLSVWDSDNSTNFSYEFNILDEHKSKSGKLLGDVREHKQMRNEEFFKSTIRRLTKHTLYFPSDKSELFVFKCKNTTDCSYQSQVETQDSARLVQELNLRLLGGSSYDRKELYQRYVLNASSSSSATCAAEQEILASVQINLAANRSLTSQNCARTCILTAPRRDFCKNLEVTIEFNPSLTFWSYLSIKIIIRILGGLSFAMFKGAVMAIIREEKADYGLQRVYGSIGGVIMAPLSGLLIDYASDGKGYTDFRPAICLYAACRTTMSAVKLLLNLEFKAPAKNVIKDVSAVLKNPELVVLLIVCLIKGATFGSIESYLFWLLQDLGAPRSLMGMGITVGGVVGIPLLIMSGPIIDKIGHPNVIVIGLIFYAVRLIGYSMIYNPWYSLIFEVFESVTVSVSFTAAVVYIALLSTASTESSVQGILGALYFGIGKSIGNFVGGLLIDAIGIRPTFQIFAAVTLLTAVLYFLYFLLFLSGKFKKARSNKHVGETVTEIRAVENGTKGLKCDVPNNHTNLNELNVREDANERNDVIKMSRIEKRD</sequence>
<comment type="caution">
    <text evidence="8">The sequence shown here is derived from an EMBL/GenBank/DDBJ whole genome shotgun (WGS) entry which is preliminary data.</text>
</comment>
<dbReference type="InterPro" id="IPR020846">
    <property type="entry name" value="MFS_dom"/>
</dbReference>
<comment type="similarity">
    <text evidence="2">Belongs to the major facilitator superfamily. MFSD6 family.</text>
</comment>
<feature type="transmembrane region" description="Helical" evidence="6">
    <location>
        <begin position="597"/>
        <end position="623"/>
    </location>
</feature>